<evidence type="ECO:0000259" key="12">
    <source>
        <dbReference type="Pfam" id="PF00117"/>
    </source>
</evidence>
<comment type="caution">
    <text evidence="13">The sequence shown here is derived from an EMBL/GenBank/DDBJ whole genome shotgun (WGS) entry which is preliminary data.</text>
</comment>
<evidence type="ECO:0000256" key="5">
    <source>
        <dbReference type="ARBA" id="ARBA00022962"/>
    </source>
</evidence>
<reference evidence="13 14" key="1">
    <citation type="submission" date="2018-11" db="EMBL/GenBank/DDBJ databases">
        <title>Genome sequencing of Lautropia sp. KCOM 2505 (= ChDC F240).</title>
        <authorList>
            <person name="Kook J.-K."/>
            <person name="Park S.-N."/>
            <person name="Lim Y.K."/>
        </authorList>
    </citation>
    <scope>NUCLEOTIDE SEQUENCE [LARGE SCALE GENOMIC DNA]</scope>
    <source>
        <strain evidence="13 14">KCOM 2505</strain>
    </source>
</reference>
<dbReference type="PROSITE" id="PS51273">
    <property type="entry name" value="GATASE_TYPE_1"/>
    <property type="match status" value="1"/>
</dbReference>
<comment type="catalytic activity">
    <reaction evidence="9 10">
        <text>L-glutamine + H2O = L-glutamate + NH4(+)</text>
        <dbReference type="Rhea" id="RHEA:15889"/>
        <dbReference type="ChEBI" id="CHEBI:15377"/>
        <dbReference type="ChEBI" id="CHEBI:28938"/>
        <dbReference type="ChEBI" id="CHEBI:29985"/>
        <dbReference type="ChEBI" id="CHEBI:58359"/>
        <dbReference type="EC" id="3.5.1.2"/>
    </reaction>
</comment>
<dbReference type="UniPathway" id="UPA00031">
    <property type="reaction ID" value="UER00010"/>
</dbReference>
<dbReference type="GO" id="GO:0000105">
    <property type="term" value="P:L-histidine biosynthetic process"/>
    <property type="evidence" value="ECO:0007669"/>
    <property type="project" value="UniProtKB-UniRule"/>
</dbReference>
<evidence type="ECO:0000256" key="9">
    <source>
        <dbReference type="ARBA" id="ARBA00049534"/>
    </source>
</evidence>
<dbReference type="RefSeq" id="WP_125096334.1">
    <property type="nucleotide sequence ID" value="NZ_RRUE01000002.1"/>
</dbReference>
<dbReference type="InterPro" id="IPR017926">
    <property type="entry name" value="GATASE"/>
</dbReference>
<keyword evidence="14" id="KW-1185">Reference proteome</keyword>
<keyword evidence="10" id="KW-0963">Cytoplasm</keyword>
<evidence type="ECO:0000256" key="7">
    <source>
        <dbReference type="ARBA" id="ARBA00023239"/>
    </source>
</evidence>
<dbReference type="InterPro" id="IPR010139">
    <property type="entry name" value="Imidazole-glycPsynth_HisH"/>
</dbReference>
<sequence>MPGTSAAAFTGTIALVDFGMGNLHSVARALAHASPQSRVEITSDPAVIHRAARVVFPGQGAMPDAMRRLAEHPGLEDAVREACRSKPVLGICLGEQMLLDASDEGSMPVQQATPSGVAGMPEGLADSAAGEKGGSPAACGQADRSGAVEPTRGPGPIRSGLAVPTRGPGPIRSGLAVPTRGLGLIPGRVVRFDAAQMKAAGNLKVPHMGWNRVYPAQPHPLWAGIEPGAYFYFVHSYYAMPDDPVHIAAITHYGGDFTCAVTQNNIFAIQFHPEKSAANGLRLFQNFTQWRP</sequence>
<comment type="subunit">
    <text evidence="2 10">Heterodimer of HisH and HisF.</text>
</comment>
<dbReference type="Proteomes" id="UP000270261">
    <property type="component" value="Unassembled WGS sequence"/>
</dbReference>
<dbReference type="PANTHER" id="PTHR42701:SF1">
    <property type="entry name" value="IMIDAZOLE GLYCEROL PHOSPHATE SYNTHASE SUBUNIT HISH"/>
    <property type="match status" value="1"/>
</dbReference>
<comment type="function">
    <text evidence="10">IGPS catalyzes the conversion of PRFAR and glutamine to IGP, AICAR and glutamate. The HisH subunit catalyzes the hydrolysis of glutamine to glutamate and ammonia as part of the synthesis of IGP and AICAR. The resulting ammonia molecule is channeled to the active site of HisF.</text>
</comment>
<dbReference type="GO" id="GO:0004359">
    <property type="term" value="F:glutaminase activity"/>
    <property type="evidence" value="ECO:0007669"/>
    <property type="project" value="UniProtKB-EC"/>
</dbReference>
<dbReference type="PANTHER" id="PTHR42701">
    <property type="entry name" value="IMIDAZOLE GLYCEROL PHOSPHATE SYNTHASE SUBUNIT HISH"/>
    <property type="match status" value="1"/>
</dbReference>
<dbReference type="GO" id="GO:0016829">
    <property type="term" value="F:lyase activity"/>
    <property type="evidence" value="ECO:0007669"/>
    <property type="project" value="UniProtKB-KW"/>
</dbReference>
<feature type="domain" description="Glutamine amidotransferase" evidence="12">
    <location>
        <begin position="15"/>
        <end position="287"/>
    </location>
</feature>
<feature type="active site" evidence="10">
    <location>
        <position position="272"/>
    </location>
</feature>
<feature type="active site" evidence="10">
    <location>
        <position position="274"/>
    </location>
</feature>
<evidence type="ECO:0000313" key="14">
    <source>
        <dbReference type="Proteomes" id="UP000270261"/>
    </source>
</evidence>
<dbReference type="EMBL" id="RRUE01000002">
    <property type="protein sequence ID" value="RRN44139.1"/>
    <property type="molecule type" value="Genomic_DNA"/>
</dbReference>
<dbReference type="GO" id="GO:0005737">
    <property type="term" value="C:cytoplasm"/>
    <property type="evidence" value="ECO:0007669"/>
    <property type="project" value="UniProtKB-SubCell"/>
</dbReference>
<feature type="active site" description="Nucleophile" evidence="10">
    <location>
        <position position="92"/>
    </location>
</feature>
<dbReference type="SUPFAM" id="SSF52317">
    <property type="entry name" value="Class I glutamine amidotransferase-like"/>
    <property type="match status" value="1"/>
</dbReference>
<evidence type="ECO:0000256" key="1">
    <source>
        <dbReference type="ARBA" id="ARBA00005091"/>
    </source>
</evidence>
<dbReference type="EC" id="4.3.2.10" evidence="10"/>
<accession>A0A3R8LQS7</accession>
<evidence type="ECO:0000313" key="13">
    <source>
        <dbReference type="EMBL" id="RRN44139.1"/>
    </source>
</evidence>
<dbReference type="Pfam" id="PF00117">
    <property type="entry name" value="GATase"/>
    <property type="match status" value="1"/>
</dbReference>
<evidence type="ECO:0000256" key="3">
    <source>
        <dbReference type="ARBA" id="ARBA00022605"/>
    </source>
</evidence>
<evidence type="ECO:0000256" key="8">
    <source>
        <dbReference type="ARBA" id="ARBA00047838"/>
    </source>
</evidence>
<dbReference type="Gene3D" id="3.40.50.880">
    <property type="match status" value="2"/>
</dbReference>
<keyword evidence="3 10" id="KW-0028">Amino-acid biosynthesis</keyword>
<keyword evidence="7 10" id="KW-0456">Lyase</keyword>
<evidence type="ECO:0000256" key="11">
    <source>
        <dbReference type="SAM" id="MobiDB-lite"/>
    </source>
</evidence>
<dbReference type="CDD" id="cd01748">
    <property type="entry name" value="GATase1_IGP_Synthase"/>
    <property type="match status" value="1"/>
</dbReference>
<evidence type="ECO:0000256" key="6">
    <source>
        <dbReference type="ARBA" id="ARBA00023102"/>
    </source>
</evidence>
<organism evidence="13 14">
    <name type="scientific">Lautropia dentalis</name>
    <dbReference type="NCBI Taxonomy" id="2490857"/>
    <lineage>
        <taxon>Bacteria</taxon>
        <taxon>Pseudomonadati</taxon>
        <taxon>Pseudomonadota</taxon>
        <taxon>Betaproteobacteria</taxon>
        <taxon>Burkholderiales</taxon>
        <taxon>Burkholderiaceae</taxon>
        <taxon>Lautropia</taxon>
    </lineage>
</organism>
<dbReference type="HAMAP" id="MF_00278">
    <property type="entry name" value="HisH"/>
    <property type="match status" value="1"/>
</dbReference>
<name>A0A3R8LQS7_9BURK</name>
<dbReference type="EC" id="3.5.1.2" evidence="10"/>
<keyword evidence="4 10" id="KW-0378">Hydrolase</keyword>
<dbReference type="GO" id="GO:0000107">
    <property type="term" value="F:imidazoleglycerol-phosphate synthase activity"/>
    <property type="evidence" value="ECO:0007669"/>
    <property type="project" value="UniProtKB-UniRule"/>
</dbReference>
<comment type="subcellular location">
    <subcellularLocation>
        <location evidence="10">Cytoplasm</location>
    </subcellularLocation>
</comment>
<evidence type="ECO:0000256" key="4">
    <source>
        <dbReference type="ARBA" id="ARBA00022801"/>
    </source>
</evidence>
<comment type="catalytic activity">
    <reaction evidence="8 10">
        <text>5-[(5-phospho-1-deoxy-D-ribulos-1-ylimino)methylamino]-1-(5-phospho-beta-D-ribosyl)imidazole-4-carboxamide + L-glutamine = D-erythro-1-(imidazol-4-yl)glycerol 3-phosphate + 5-amino-1-(5-phospho-beta-D-ribosyl)imidazole-4-carboxamide + L-glutamate + H(+)</text>
        <dbReference type="Rhea" id="RHEA:24793"/>
        <dbReference type="ChEBI" id="CHEBI:15378"/>
        <dbReference type="ChEBI" id="CHEBI:29985"/>
        <dbReference type="ChEBI" id="CHEBI:58278"/>
        <dbReference type="ChEBI" id="CHEBI:58359"/>
        <dbReference type="ChEBI" id="CHEBI:58475"/>
        <dbReference type="ChEBI" id="CHEBI:58525"/>
        <dbReference type="EC" id="4.3.2.10"/>
    </reaction>
</comment>
<gene>
    <name evidence="10 13" type="primary">hisH</name>
    <name evidence="13" type="ORF">EHV23_12295</name>
</gene>
<proteinExistence type="inferred from homology"/>
<dbReference type="OrthoDB" id="9807137at2"/>
<dbReference type="AlphaFoldDB" id="A0A3R8LQS7"/>
<dbReference type="InterPro" id="IPR029062">
    <property type="entry name" value="Class_I_gatase-like"/>
</dbReference>
<evidence type="ECO:0000256" key="2">
    <source>
        <dbReference type="ARBA" id="ARBA00011152"/>
    </source>
</evidence>
<keyword evidence="6 10" id="KW-0368">Histidine biosynthesis</keyword>
<keyword evidence="5 10" id="KW-0315">Glutamine amidotransferase</keyword>
<dbReference type="NCBIfam" id="TIGR01855">
    <property type="entry name" value="IMP_synth_hisH"/>
    <property type="match status" value="1"/>
</dbReference>
<comment type="pathway">
    <text evidence="1 10">Amino-acid biosynthesis; L-histidine biosynthesis; L-histidine from 5-phospho-alpha-D-ribose 1-diphosphate: step 5/9.</text>
</comment>
<evidence type="ECO:0000256" key="10">
    <source>
        <dbReference type="HAMAP-Rule" id="MF_00278"/>
    </source>
</evidence>
<protein>
    <recommendedName>
        <fullName evidence="10">Imidazole glycerol phosphate synthase subunit HisH</fullName>
        <ecNumber evidence="10">4.3.2.10</ecNumber>
    </recommendedName>
    <alternativeName>
        <fullName evidence="10">IGP synthase glutaminase subunit</fullName>
        <ecNumber evidence="10">3.5.1.2</ecNumber>
    </alternativeName>
    <alternativeName>
        <fullName evidence="10">IGP synthase subunit HisH</fullName>
    </alternativeName>
    <alternativeName>
        <fullName evidence="10">ImGP synthase subunit HisH</fullName>
        <shortName evidence="10">IGPS subunit HisH</shortName>
    </alternativeName>
</protein>
<feature type="region of interest" description="Disordered" evidence="11">
    <location>
        <begin position="104"/>
        <end position="173"/>
    </location>
</feature>